<name>A0ABT4RPU5_9ACTN</name>
<comment type="caution">
    <text evidence="2">The sequence shown here is derived from an EMBL/GenBank/DDBJ whole genome shotgun (WGS) entry which is preliminary data.</text>
</comment>
<dbReference type="Pfam" id="PF03358">
    <property type="entry name" value="FMN_red"/>
    <property type="match status" value="1"/>
</dbReference>
<dbReference type="Gene3D" id="3.40.50.360">
    <property type="match status" value="1"/>
</dbReference>
<feature type="domain" description="NADPH-dependent FMN reductase-like" evidence="1">
    <location>
        <begin position="1"/>
        <end position="146"/>
    </location>
</feature>
<gene>
    <name evidence="2" type="ORF">OJ962_24030</name>
</gene>
<dbReference type="InterPro" id="IPR005025">
    <property type="entry name" value="FMN_Rdtase-like_dom"/>
</dbReference>
<dbReference type="InterPro" id="IPR029039">
    <property type="entry name" value="Flavoprotein-like_sf"/>
</dbReference>
<dbReference type="PANTHER" id="PTHR30543">
    <property type="entry name" value="CHROMATE REDUCTASE"/>
    <property type="match status" value="1"/>
</dbReference>
<keyword evidence="3" id="KW-1185">Reference proteome</keyword>
<proteinExistence type="predicted"/>
<evidence type="ECO:0000259" key="1">
    <source>
        <dbReference type="Pfam" id="PF03358"/>
    </source>
</evidence>
<sequence>MKVLGLSGSLRAGSHNAKLLRAAGDLLPPEADLTIFDGLKAIPPFDEDDEHTRPDAVQALFDAIAESDAVLVATPEYNHSIPGQLKNALDWLSRPLAESPLRNKPAAVVGTSTGLFGAVWAQAEARKVLTAIGARVLDRELPIGFADDAFHEGGLADPDQALALAGILAELAGEAKPAARPALAAS</sequence>
<evidence type="ECO:0000313" key="3">
    <source>
        <dbReference type="Proteomes" id="UP001147700"/>
    </source>
</evidence>
<reference evidence="2" key="1">
    <citation type="submission" date="2022-10" db="EMBL/GenBank/DDBJ databases">
        <title>The WGS of Solirubrobacter sp. CPCC 204708.</title>
        <authorList>
            <person name="Jiang Z."/>
        </authorList>
    </citation>
    <scope>NUCLEOTIDE SEQUENCE</scope>
    <source>
        <strain evidence="2">CPCC 204708</strain>
    </source>
</reference>
<dbReference type="PANTHER" id="PTHR30543:SF21">
    <property type="entry name" value="NAD(P)H-DEPENDENT FMN REDUCTASE LOT6"/>
    <property type="match status" value="1"/>
</dbReference>
<accession>A0ABT4RPU5</accession>
<dbReference type="SUPFAM" id="SSF52218">
    <property type="entry name" value="Flavoproteins"/>
    <property type="match status" value="1"/>
</dbReference>
<dbReference type="InterPro" id="IPR050712">
    <property type="entry name" value="NAD(P)H-dep_reductase"/>
</dbReference>
<organism evidence="2 3">
    <name type="scientific">Solirubrobacter deserti</name>
    <dbReference type="NCBI Taxonomy" id="2282478"/>
    <lineage>
        <taxon>Bacteria</taxon>
        <taxon>Bacillati</taxon>
        <taxon>Actinomycetota</taxon>
        <taxon>Thermoleophilia</taxon>
        <taxon>Solirubrobacterales</taxon>
        <taxon>Solirubrobacteraceae</taxon>
        <taxon>Solirubrobacter</taxon>
    </lineage>
</organism>
<evidence type="ECO:0000313" key="2">
    <source>
        <dbReference type="EMBL" id="MDA0140587.1"/>
    </source>
</evidence>
<protein>
    <submittedName>
        <fullName evidence="2">NAD(P)H-dependent oxidoreductase</fullName>
    </submittedName>
</protein>
<dbReference type="EMBL" id="JAPCID010000042">
    <property type="protein sequence ID" value="MDA0140587.1"/>
    <property type="molecule type" value="Genomic_DNA"/>
</dbReference>
<dbReference type="Proteomes" id="UP001147700">
    <property type="component" value="Unassembled WGS sequence"/>
</dbReference>
<dbReference type="RefSeq" id="WP_202955857.1">
    <property type="nucleotide sequence ID" value="NZ_JAPCID010000042.1"/>
</dbReference>